<evidence type="ECO:0000256" key="1">
    <source>
        <dbReference type="SAM" id="MobiDB-lite"/>
    </source>
</evidence>
<reference evidence="2" key="1">
    <citation type="submission" date="2020-03" db="EMBL/GenBank/DDBJ databases">
        <authorList>
            <person name="Weist P."/>
        </authorList>
    </citation>
    <scope>NUCLEOTIDE SEQUENCE</scope>
</reference>
<feature type="region of interest" description="Disordered" evidence="1">
    <location>
        <begin position="32"/>
        <end position="62"/>
    </location>
</feature>
<keyword evidence="3" id="KW-1185">Reference proteome</keyword>
<dbReference type="Proteomes" id="UP001153269">
    <property type="component" value="Unassembled WGS sequence"/>
</dbReference>
<accession>A0A9N7ZBA3</accession>
<comment type="caution">
    <text evidence="2">The sequence shown here is derived from an EMBL/GenBank/DDBJ whole genome shotgun (WGS) entry which is preliminary data.</text>
</comment>
<gene>
    <name evidence="2" type="ORF">PLEPLA_LOCUS43220</name>
</gene>
<name>A0A9N7ZBA3_PLEPL</name>
<evidence type="ECO:0000313" key="2">
    <source>
        <dbReference type="EMBL" id="CAB1455444.1"/>
    </source>
</evidence>
<sequence length="130" mass="13740">MAAAGLEHQSATAANPELSHLAPALKWQVAEGVKEEDLDGGSRAPQSQHHGQHPALGSGSCQRIFHLNRGSEAIGPVTQNRRESSCSAEKVQMLYLEPLSQFAGHSFQYFNPSFTSVPAATSPSSSPSSA</sequence>
<protein>
    <submittedName>
        <fullName evidence="2">Uncharacterized protein</fullName>
    </submittedName>
</protein>
<organism evidence="2 3">
    <name type="scientific">Pleuronectes platessa</name>
    <name type="common">European plaice</name>
    <dbReference type="NCBI Taxonomy" id="8262"/>
    <lineage>
        <taxon>Eukaryota</taxon>
        <taxon>Metazoa</taxon>
        <taxon>Chordata</taxon>
        <taxon>Craniata</taxon>
        <taxon>Vertebrata</taxon>
        <taxon>Euteleostomi</taxon>
        <taxon>Actinopterygii</taxon>
        <taxon>Neopterygii</taxon>
        <taxon>Teleostei</taxon>
        <taxon>Neoteleostei</taxon>
        <taxon>Acanthomorphata</taxon>
        <taxon>Carangaria</taxon>
        <taxon>Pleuronectiformes</taxon>
        <taxon>Pleuronectoidei</taxon>
        <taxon>Pleuronectidae</taxon>
        <taxon>Pleuronectes</taxon>
    </lineage>
</organism>
<proteinExistence type="predicted"/>
<dbReference type="EMBL" id="CADEAL010004256">
    <property type="protein sequence ID" value="CAB1455444.1"/>
    <property type="molecule type" value="Genomic_DNA"/>
</dbReference>
<dbReference type="AlphaFoldDB" id="A0A9N7ZBA3"/>
<evidence type="ECO:0000313" key="3">
    <source>
        <dbReference type="Proteomes" id="UP001153269"/>
    </source>
</evidence>